<sequence>MAYGCENWGLFRNDNLLGIERLQFGRLGRQGLSLWQQQALPRLVGVQHREATQGDEGWVQRGVGVLDGSESENRDGVNPIVKYNYSNLVVFVSAALSRGDRDPETRIRKEVIKVEEVRPRGKARAERHMCNRRLNLEEVWARGEQHGRCMGDGQLSRVGQNVPQGALSRLPVQVQDLVSHCEPTNTPINSNDAEVNASTWVSRSLTLQLRY</sequence>
<evidence type="ECO:0000313" key="2">
    <source>
        <dbReference type="Proteomes" id="UP001201163"/>
    </source>
</evidence>
<comment type="caution">
    <text evidence="1">The sequence shown here is derived from an EMBL/GenBank/DDBJ whole genome shotgun (WGS) entry which is preliminary data.</text>
</comment>
<evidence type="ECO:0000313" key="1">
    <source>
        <dbReference type="EMBL" id="KAH8984220.1"/>
    </source>
</evidence>
<reference evidence="1" key="1">
    <citation type="submission" date="2022-01" db="EMBL/GenBank/DDBJ databases">
        <title>Comparative genomics reveals a dynamic genome evolution in the ectomycorrhizal milk-cap (Lactarius) mushrooms.</title>
        <authorList>
            <consortium name="DOE Joint Genome Institute"/>
            <person name="Lebreton A."/>
            <person name="Tang N."/>
            <person name="Kuo A."/>
            <person name="LaButti K."/>
            <person name="Drula E."/>
            <person name="Barry K."/>
            <person name="Clum A."/>
            <person name="Lipzen A."/>
            <person name="Mousain D."/>
            <person name="Ng V."/>
            <person name="Wang R."/>
            <person name="Wang X."/>
            <person name="Dai Y."/>
            <person name="Henrissat B."/>
            <person name="Grigoriev I.V."/>
            <person name="Guerin-Laguette A."/>
            <person name="Yu F."/>
            <person name="Martin F.M."/>
        </authorList>
    </citation>
    <scope>NUCLEOTIDE SEQUENCE</scope>
    <source>
        <strain evidence="1">QP</strain>
    </source>
</reference>
<protein>
    <submittedName>
        <fullName evidence="1">Uncharacterized protein</fullName>
    </submittedName>
</protein>
<keyword evidence="2" id="KW-1185">Reference proteome</keyword>
<dbReference type="Proteomes" id="UP001201163">
    <property type="component" value="Unassembled WGS sequence"/>
</dbReference>
<dbReference type="EMBL" id="JAKELL010000078">
    <property type="protein sequence ID" value="KAH8984220.1"/>
    <property type="molecule type" value="Genomic_DNA"/>
</dbReference>
<organism evidence="1 2">
    <name type="scientific">Lactarius akahatsu</name>
    <dbReference type="NCBI Taxonomy" id="416441"/>
    <lineage>
        <taxon>Eukaryota</taxon>
        <taxon>Fungi</taxon>
        <taxon>Dikarya</taxon>
        <taxon>Basidiomycota</taxon>
        <taxon>Agaricomycotina</taxon>
        <taxon>Agaricomycetes</taxon>
        <taxon>Russulales</taxon>
        <taxon>Russulaceae</taxon>
        <taxon>Lactarius</taxon>
    </lineage>
</organism>
<gene>
    <name evidence="1" type="ORF">EDB92DRAFT_2106028</name>
</gene>
<proteinExistence type="predicted"/>
<accession>A0AAD4QAB5</accession>
<name>A0AAD4QAB5_9AGAM</name>
<dbReference type="AlphaFoldDB" id="A0AAD4QAB5"/>